<proteinExistence type="predicted"/>
<dbReference type="AlphaFoldDB" id="A0A6G4WED2"/>
<dbReference type="Pfam" id="PF14099">
    <property type="entry name" value="Polysacc_lyase"/>
    <property type="match status" value="1"/>
</dbReference>
<gene>
    <name evidence="2" type="ORF">G6N73_15605</name>
</gene>
<dbReference type="Gene3D" id="2.60.120.200">
    <property type="match status" value="1"/>
</dbReference>
<keyword evidence="1" id="KW-0732">Signal</keyword>
<dbReference type="InterPro" id="IPR025975">
    <property type="entry name" value="Polysacc_lyase"/>
</dbReference>
<feature type="chain" id="PRO_5026348755" description="Polysaccharide lyase family 7 protein" evidence="1">
    <location>
        <begin position="25"/>
        <end position="319"/>
    </location>
</feature>
<reference evidence="2 3" key="1">
    <citation type="submission" date="2020-02" db="EMBL/GenBank/DDBJ databases">
        <title>Genome sequence of strain CCNWXJ40-4.</title>
        <authorList>
            <person name="Gao J."/>
            <person name="Sun J."/>
        </authorList>
    </citation>
    <scope>NUCLEOTIDE SEQUENCE [LARGE SCALE GENOMIC DNA]</scope>
    <source>
        <strain evidence="2 3">CCNWXJ 40-4</strain>
    </source>
</reference>
<feature type="signal peptide" evidence="1">
    <location>
        <begin position="1"/>
        <end position="24"/>
    </location>
</feature>
<evidence type="ECO:0000313" key="3">
    <source>
        <dbReference type="Proteomes" id="UP001642900"/>
    </source>
</evidence>
<name>A0A6G4WED2_9HYPH</name>
<comment type="caution">
    <text evidence="2">The sequence shown here is derived from an EMBL/GenBank/DDBJ whole genome shotgun (WGS) entry which is preliminary data.</text>
</comment>
<evidence type="ECO:0008006" key="4">
    <source>
        <dbReference type="Google" id="ProtNLM"/>
    </source>
</evidence>
<dbReference type="Proteomes" id="UP001642900">
    <property type="component" value="Unassembled WGS sequence"/>
</dbReference>
<organism evidence="2 3">
    <name type="scientific">Allomesorhizobium camelthorni</name>
    <dbReference type="NCBI Taxonomy" id="475069"/>
    <lineage>
        <taxon>Bacteria</taxon>
        <taxon>Pseudomonadati</taxon>
        <taxon>Pseudomonadota</taxon>
        <taxon>Alphaproteobacteria</taxon>
        <taxon>Hyphomicrobiales</taxon>
        <taxon>Phyllobacteriaceae</taxon>
        <taxon>Allomesorhizobium</taxon>
    </lineage>
</organism>
<accession>A0A6G4WED2</accession>
<protein>
    <recommendedName>
        <fullName evidence="4">Polysaccharide lyase family 7 protein</fullName>
    </recommendedName>
</protein>
<sequence length="319" mass="34679">MNTTIRSVGLAAAFCMCCQTGALANSDVLIDSFDGSDFSESGGLYYKENFEQSAGRVEFQKAVTRNGGGALKLSIKPLCGATARSCSERAEIWEKPELRVPYDQGVWYGFAVKFADPVPNDDHRYLIAQWKREIEPGAEGDFSPFFALRLRQGKLHATVETNYVAPTNKTGDGVGPNCTTGGTPVWLRPETNQMRALVATDAAWGPGDGPLFNTCTNAIKVIDHGNKLPAPGSGWIDFAVYTKPGPDGTGHIELYANGKPVVTVKGHIGHADRGLGKNQYFKFGPYRAAHTTEWTVYYDDFRRSPRCADVLAGAPCPMQ</sequence>
<evidence type="ECO:0000256" key="1">
    <source>
        <dbReference type="SAM" id="SignalP"/>
    </source>
</evidence>
<keyword evidence="3" id="KW-1185">Reference proteome</keyword>
<evidence type="ECO:0000313" key="2">
    <source>
        <dbReference type="EMBL" id="NGO52586.1"/>
    </source>
</evidence>
<dbReference type="EMBL" id="JAAKZF010000019">
    <property type="protein sequence ID" value="NGO52586.1"/>
    <property type="molecule type" value="Genomic_DNA"/>
</dbReference>